<evidence type="ECO:0000313" key="3">
    <source>
        <dbReference type="EMBL" id="MCI0183948.1"/>
    </source>
</evidence>
<dbReference type="RefSeq" id="WP_241714948.1">
    <property type="nucleotide sequence ID" value="NZ_JALBUF010000007.1"/>
</dbReference>
<protein>
    <submittedName>
        <fullName evidence="3">Uncharacterized protein</fullName>
    </submittedName>
</protein>
<dbReference type="Proteomes" id="UP001139263">
    <property type="component" value="Unassembled WGS sequence"/>
</dbReference>
<evidence type="ECO:0000256" key="1">
    <source>
        <dbReference type="SAM" id="MobiDB-lite"/>
    </source>
</evidence>
<dbReference type="AlphaFoldDB" id="A0A9X1V9P4"/>
<evidence type="ECO:0000313" key="4">
    <source>
        <dbReference type="Proteomes" id="UP001139263"/>
    </source>
</evidence>
<organism evidence="3 4">
    <name type="scientific">Sulfoacidibacillus ferrooxidans</name>
    <dbReference type="NCBI Taxonomy" id="2005001"/>
    <lineage>
        <taxon>Bacteria</taxon>
        <taxon>Bacillati</taxon>
        <taxon>Bacillota</taxon>
        <taxon>Bacilli</taxon>
        <taxon>Bacillales</taxon>
        <taxon>Alicyclobacillaceae</taxon>
        <taxon>Sulfoacidibacillus</taxon>
    </lineage>
</organism>
<proteinExistence type="predicted"/>
<feature type="region of interest" description="Disordered" evidence="1">
    <location>
        <begin position="10"/>
        <end position="38"/>
    </location>
</feature>
<feature type="compositionally biased region" description="Basic and acidic residues" evidence="1">
    <location>
        <begin position="17"/>
        <end position="38"/>
    </location>
</feature>
<name>A0A9X1V9P4_9BACL</name>
<evidence type="ECO:0000256" key="2">
    <source>
        <dbReference type="SAM" id="Phobius"/>
    </source>
</evidence>
<gene>
    <name evidence="3" type="ORF">MM817_02240</name>
</gene>
<keyword evidence="2" id="KW-0472">Membrane</keyword>
<accession>A0A9X1V9P4</accession>
<comment type="caution">
    <text evidence="3">The sequence shown here is derived from an EMBL/GenBank/DDBJ whole genome shotgun (WGS) entry which is preliminary data.</text>
</comment>
<sequence length="129" mass="14578">MMENQYRLVKVTQSDGPSHEQSDHVHDNDYGQREFSKNEHSQKHHPVLWLLGILAVVFIVAVAIWMNSVSSSLGHTNQIVTSNATQLSHVSNQLTSIQVWIRAISQQLNQLQNEISNIATIALSHLNHH</sequence>
<keyword evidence="2" id="KW-1133">Transmembrane helix</keyword>
<feature type="transmembrane region" description="Helical" evidence="2">
    <location>
        <begin position="47"/>
        <end position="66"/>
    </location>
</feature>
<reference evidence="3" key="1">
    <citation type="submission" date="2022-03" db="EMBL/GenBank/DDBJ databases">
        <title>Draft Genome Sequence of Firmicute Strain S0AB, a Heterotrophic Iron/Sulfur-Oxidizing Extreme Acidophile.</title>
        <authorList>
            <person name="Vergara E."/>
            <person name="Pakostova E."/>
            <person name="Johnson D.B."/>
            <person name="Holmes D.S."/>
        </authorList>
    </citation>
    <scope>NUCLEOTIDE SEQUENCE</scope>
    <source>
        <strain evidence="3">S0AB</strain>
    </source>
</reference>
<keyword evidence="4" id="KW-1185">Reference proteome</keyword>
<dbReference type="Gene3D" id="1.20.5.2280">
    <property type="match status" value="1"/>
</dbReference>
<dbReference type="EMBL" id="JALBUF010000007">
    <property type="protein sequence ID" value="MCI0183948.1"/>
    <property type="molecule type" value="Genomic_DNA"/>
</dbReference>
<keyword evidence="2" id="KW-0812">Transmembrane</keyword>